<name>A0A918FGE8_9DEIO</name>
<sequence>MAALLANIHISRIISSTEVKAIETGEIIANKLSLLLIQRDGLQEHERTNLGVLSPSDFQLGMGLMFSRPSQHVFGDESADDARVRFETSLNSLMESSQEDELVVSHGTVMSLLIAHKNKLDARQLWETISMPDHFVLQWPSFKIISHMSPTSLG</sequence>
<gene>
    <name evidence="1" type="ORF">GCM10008957_52420</name>
</gene>
<accession>A0A918FGE8</accession>
<dbReference type="Gene3D" id="3.40.50.1240">
    <property type="entry name" value="Phosphoglycerate mutase-like"/>
    <property type="match status" value="1"/>
</dbReference>
<protein>
    <recommendedName>
        <fullName evidence="3">Phosphoglycerate mutase</fullName>
    </recommendedName>
</protein>
<dbReference type="AlphaFoldDB" id="A0A918FGE8"/>
<dbReference type="EMBL" id="BMQL01000071">
    <property type="protein sequence ID" value="GGR36173.1"/>
    <property type="molecule type" value="Genomic_DNA"/>
</dbReference>
<reference evidence="1" key="1">
    <citation type="journal article" date="2014" name="Int. J. Syst. Evol. Microbiol.">
        <title>Complete genome sequence of Corynebacterium casei LMG S-19264T (=DSM 44701T), isolated from a smear-ripened cheese.</title>
        <authorList>
            <consortium name="US DOE Joint Genome Institute (JGI-PGF)"/>
            <person name="Walter F."/>
            <person name="Albersmeier A."/>
            <person name="Kalinowski J."/>
            <person name="Ruckert C."/>
        </authorList>
    </citation>
    <scope>NUCLEOTIDE SEQUENCE</scope>
    <source>
        <strain evidence="1">JCM 31311</strain>
    </source>
</reference>
<organism evidence="1 2">
    <name type="scientific">Deinococcus ruber</name>
    <dbReference type="NCBI Taxonomy" id="1848197"/>
    <lineage>
        <taxon>Bacteria</taxon>
        <taxon>Thermotogati</taxon>
        <taxon>Deinococcota</taxon>
        <taxon>Deinococci</taxon>
        <taxon>Deinococcales</taxon>
        <taxon>Deinococcaceae</taxon>
        <taxon>Deinococcus</taxon>
    </lineage>
</organism>
<comment type="caution">
    <text evidence="1">The sequence shown here is derived from an EMBL/GenBank/DDBJ whole genome shotgun (WGS) entry which is preliminary data.</text>
</comment>
<dbReference type="SUPFAM" id="SSF53254">
    <property type="entry name" value="Phosphoglycerate mutase-like"/>
    <property type="match status" value="1"/>
</dbReference>
<keyword evidence="2" id="KW-1185">Reference proteome</keyword>
<dbReference type="InterPro" id="IPR029033">
    <property type="entry name" value="His_PPase_superfam"/>
</dbReference>
<dbReference type="InterPro" id="IPR013078">
    <property type="entry name" value="His_Pase_superF_clade-1"/>
</dbReference>
<proteinExistence type="predicted"/>
<dbReference type="Proteomes" id="UP000603865">
    <property type="component" value="Unassembled WGS sequence"/>
</dbReference>
<evidence type="ECO:0000313" key="2">
    <source>
        <dbReference type="Proteomes" id="UP000603865"/>
    </source>
</evidence>
<dbReference type="Pfam" id="PF00300">
    <property type="entry name" value="His_Phos_1"/>
    <property type="match status" value="1"/>
</dbReference>
<evidence type="ECO:0008006" key="3">
    <source>
        <dbReference type="Google" id="ProtNLM"/>
    </source>
</evidence>
<reference evidence="1" key="2">
    <citation type="submission" date="2020-09" db="EMBL/GenBank/DDBJ databases">
        <authorList>
            <person name="Sun Q."/>
            <person name="Ohkuma M."/>
        </authorList>
    </citation>
    <scope>NUCLEOTIDE SEQUENCE</scope>
    <source>
        <strain evidence="1">JCM 31311</strain>
    </source>
</reference>
<evidence type="ECO:0000313" key="1">
    <source>
        <dbReference type="EMBL" id="GGR36173.1"/>
    </source>
</evidence>